<name>A0AAE8MZE3_9PEZI</name>
<comment type="caution">
    <text evidence="1">The sequence shown here is derived from an EMBL/GenBank/DDBJ whole genome shotgun (WGS) entry which is preliminary data.</text>
</comment>
<reference evidence="1" key="1">
    <citation type="submission" date="2018-03" db="EMBL/GenBank/DDBJ databases">
        <authorList>
            <person name="Guldener U."/>
        </authorList>
    </citation>
    <scope>NUCLEOTIDE SEQUENCE</scope>
</reference>
<protein>
    <submittedName>
        <fullName evidence="1">Uncharacterized protein</fullName>
    </submittedName>
</protein>
<accession>A0AAE8MZE3</accession>
<dbReference type="EMBL" id="ONZQ02000006">
    <property type="protein sequence ID" value="SPO02469.1"/>
    <property type="molecule type" value="Genomic_DNA"/>
</dbReference>
<proteinExistence type="predicted"/>
<gene>
    <name evidence="1" type="ORF">DNG_05142</name>
</gene>
<evidence type="ECO:0000313" key="2">
    <source>
        <dbReference type="Proteomes" id="UP001187682"/>
    </source>
</evidence>
<sequence>MASVSTNPTTEATEPANASPGKLLKNILDIYGHTLFSYPTELRDDLEMSHDEAMQWLEFEEKKAKLAVECGFYLEFAPKPAESAPEWVRIRYHAAIGAIRPRKTDICFWKTNTGLQSSELSDEEILSWYELSGNRGGKKDGWFAPVTLFKETLLAKSFPAAEAECADNKRARFRLKSARTMESIRRRLLALDESPT</sequence>
<dbReference type="AlphaFoldDB" id="A0AAE8MZE3"/>
<dbReference type="Proteomes" id="UP001187682">
    <property type="component" value="Unassembled WGS sequence"/>
</dbReference>
<organism evidence="1 2">
    <name type="scientific">Cephalotrichum gorgonifer</name>
    <dbReference type="NCBI Taxonomy" id="2041049"/>
    <lineage>
        <taxon>Eukaryota</taxon>
        <taxon>Fungi</taxon>
        <taxon>Dikarya</taxon>
        <taxon>Ascomycota</taxon>
        <taxon>Pezizomycotina</taxon>
        <taxon>Sordariomycetes</taxon>
        <taxon>Hypocreomycetidae</taxon>
        <taxon>Microascales</taxon>
        <taxon>Microascaceae</taxon>
        <taxon>Cephalotrichum</taxon>
    </lineage>
</organism>
<keyword evidence="2" id="KW-1185">Reference proteome</keyword>
<evidence type="ECO:0000313" key="1">
    <source>
        <dbReference type="EMBL" id="SPO02469.1"/>
    </source>
</evidence>